<name>W0E8L9_MARPU</name>
<dbReference type="KEGG" id="mpur:MARPU_05630"/>
<proteinExistence type="predicted"/>
<organism evidence="1 2">
    <name type="scientific">Marichromatium purpuratum 984</name>
    <dbReference type="NCBI Taxonomy" id="765910"/>
    <lineage>
        <taxon>Bacteria</taxon>
        <taxon>Pseudomonadati</taxon>
        <taxon>Pseudomonadota</taxon>
        <taxon>Gammaproteobacteria</taxon>
        <taxon>Chromatiales</taxon>
        <taxon>Chromatiaceae</taxon>
        <taxon>Marichromatium</taxon>
    </lineage>
</organism>
<accession>W0E8L9</accession>
<keyword evidence="2" id="KW-1185">Reference proteome</keyword>
<sequence length="69" mass="7559">MNERTSLMRPDQESKETLTLASEIAALLREGEKRGARPLDSAWIAIQAEYGGVMAIGMMKDYLGGLSKT</sequence>
<dbReference type="RefSeq" id="WP_005220641.1">
    <property type="nucleotide sequence ID" value="NZ_CP007031.1"/>
</dbReference>
<evidence type="ECO:0000313" key="1">
    <source>
        <dbReference type="EMBL" id="AHF05406.1"/>
    </source>
</evidence>
<evidence type="ECO:0000313" key="2">
    <source>
        <dbReference type="Proteomes" id="UP000005275"/>
    </source>
</evidence>
<reference evidence="1 2" key="1">
    <citation type="submission" date="2013-12" db="EMBL/GenBank/DDBJ databases">
        <authorList>
            <consortium name="DOE Joint Genome Institute"/>
            <person name="Bryant D.A."/>
            <person name="Huntemann M."/>
            <person name="Han J."/>
            <person name="Chen A."/>
            <person name="Kyrpides N."/>
            <person name="Mavromatis K."/>
            <person name="Markowitz V."/>
            <person name="Palaniappan K."/>
            <person name="Ivanova N."/>
            <person name="Schaumberg A."/>
            <person name="Pati A."/>
            <person name="Liolios K."/>
            <person name="Nordberg H.P."/>
            <person name="Cantor M.N."/>
            <person name="Hua S.X."/>
            <person name="Woyke T."/>
        </authorList>
    </citation>
    <scope>NUCLEOTIDE SEQUENCE [LARGE SCALE GENOMIC DNA]</scope>
    <source>
        <strain evidence="1 2">984</strain>
    </source>
</reference>
<dbReference type="HOGENOM" id="CLU_2771044_0_0_6"/>
<dbReference type="EMBL" id="CP007031">
    <property type="protein sequence ID" value="AHF05406.1"/>
    <property type="molecule type" value="Genomic_DNA"/>
</dbReference>
<dbReference type="Proteomes" id="UP000005275">
    <property type="component" value="Chromosome"/>
</dbReference>
<dbReference type="AlphaFoldDB" id="W0E8L9"/>
<protein>
    <submittedName>
        <fullName evidence="1">Uncharacterized protein</fullName>
    </submittedName>
</protein>
<gene>
    <name evidence="1" type="ORF">MARPU_05630</name>
</gene>